<keyword evidence="3" id="KW-0804">Transcription</keyword>
<dbReference type="PROSITE" id="PS50977">
    <property type="entry name" value="HTH_TETR_2"/>
    <property type="match status" value="1"/>
</dbReference>
<keyword evidence="1" id="KW-0805">Transcription regulation</keyword>
<protein>
    <submittedName>
        <fullName evidence="6">TetR/AcrR family transcriptional regulator</fullName>
    </submittedName>
</protein>
<accession>A0ABS7C4X3</accession>
<reference evidence="6 7" key="1">
    <citation type="submission" date="2021-07" db="EMBL/GenBank/DDBJ databases">
        <title>Paenibacillus radiodurans sp. nov., isolated from the southeastern edge of Tengger Desert.</title>
        <authorList>
            <person name="Zhang G."/>
        </authorList>
    </citation>
    <scope>NUCLEOTIDE SEQUENCE [LARGE SCALE GENOMIC DNA]</scope>
    <source>
        <strain evidence="6 7">CCM 7311</strain>
    </source>
</reference>
<name>A0ABS7C4X3_9BACL</name>
<dbReference type="PROSITE" id="PS01081">
    <property type="entry name" value="HTH_TETR_1"/>
    <property type="match status" value="1"/>
</dbReference>
<dbReference type="InterPro" id="IPR009057">
    <property type="entry name" value="Homeodomain-like_sf"/>
</dbReference>
<dbReference type="PANTHER" id="PTHR30055:SF220">
    <property type="entry name" value="TETR-FAMILY REGULATORY PROTEIN"/>
    <property type="match status" value="1"/>
</dbReference>
<feature type="domain" description="HTH tetR-type" evidence="5">
    <location>
        <begin position="1"/>
        <end position="60"/>
    </location>
</feature>
<keyword evidence="7" id="KW-1185">Reference proteome</keyword>
<dbReference type="SUPFAM" id="SSF46689">
    <property type="entry name" value="Homeodomain-like"/>
    <property type="match status" value="1"/>
</dbReference>
<evidence type="ECO:0000313" key="7">
    <source>
        <dbReference type="Proteomes" id="UP001519887"/>
    </source>
</evidence>
<organism evidence="6 7">
    <name type="scientific">Paenibacillus sepulcri</name>
    <dbReference type="NCBI Taxonomy" id="359917"/>
    <lineage>
        <taxon>Bacteria</taxon>
        <taxon>Bacillati</taxon>
        <taxon>Bacillota</taxon>
        <taxon>Bacilli</taxon>
        <taxon>Bacillales</taxon>
        <taxon>Paenibacillaceae</taxon>
        <taxon>Paenibacillus</taxon>
    </lineage>
</organism>
<keyword evidence="2 4" id="KW-0238">DNA-binding</keyword>
<dbReference type="Gene3D" id="1.10.357.10">
    <property type="entry name" value="Tetracycline Repressor, domain 2"/>
    <property type="match status" value="1"/>
</dbReference>
<evidence type="ECO:0000259" key="5">
    <source>
        <dbReference type="PROSITE" id="PS50977"/>
    </source>
</evidence>
<dbReference type="EMBL" id="JAHZIK010000469">
    <property type="protein sequence ID" value="MBW7455970.1"/>
    <property type="molecule type" value="Genomic_DNA"/>
</dbReference>
<dbReference type="InterPro" id="IPR050109">
    <property type="entry name" value="HTH-type_TetR-like_transc_reg"/>
</dbReference>
<dbReference type="SUPFAM" id="SSF48498">
    <property type="entry name" value="Tetracyclin repressor-like, C-terminal domain"/>
    <property type="match status" value="1"/>
</dbReference>
<dbReference type="PANTHER" id="PTHR30055">
    <property type="entry name" value="HTH-TYPE TRANSCRIPTIONAL REGULATOR RUTR"/>
    <property type="match status" value="1"/>
</dbReference>
<comment type="caution">
    <text evidence="6">The sequence shown here is derived from an EMBL/GenBank/DDBJ whole genome shotgun (WGS) entry which is preliminary data.</text>
</comment>
<evidence type="ECO:0000256" key="3">
    <source>
        <dbReference type="ARBA" id="ARBA00023163"/>
    </source>
</evidence>
<dbReference type="PRINTS" id="PR00455">
    <property type="entry name" value="HTHTETR"/>
</dbReference>
<evidence type="ECO:0000256" key="2">
    <source>
        <dbReference type="ARBA" id="ARBA00023125"/>
    </source>
</evidence>
<dbReference type="InterPro" id="IPR025996">
    <property type="entry name" value="MT1864/Rv1816-like_C"/>
</dbReference>
<dbReference type="InterPro" id="IPR023772">
    <property type="entry name" value="DNA-bd_HTH_TetR-type_CS"/>
</dbReference>
<evidence type="ECO:0000256" key="1">
    <source>
        <dbReference type="ARBA" id="ARBA00023015"/>
    </source>
</evidence>
<evidence type="ECO:0000313" key="6">
    <source>
        <dbReference type="EMBL" id="MBW7455970.1"/>
    </source>
</evidence>
<dbReference type="InterPro" id="IPR036271">
    <property type="entry name" value="Tet_transcr_reg_TetR-rel_C_sf"/>
</dbReference>
<dbReference type="Pfam" id="PF00440">
    <property type="entry name" value="TetR_N"/>
    <property type="match status" value="1"/>
</dbReference>
<sequence length="190" mass="20954">MDTRQKLIRVSAALLKESGPELSMRAVCEAAGVTAPTLYHHFGDKQGLIDATVADAFDRYLAEKLNKNSTGNLVEDLRRGWDLHVDFGRSNPVLYKLMFPSANRESLPSAAEKSFALLHRAMERLEQMGQLQPSLHADIAVRALWASLYGTTILICGDKQQQDAELLSALVRDAVIDALTCLPFLREGSS</sequence>
<evidence type="ECO:0000256" key="4">
    <source>
        <dbReference type="PROSITE-ProRule" id="PRU00335"/>
    </source>
</evidence>
<dbReference type="InterPro" id="IPR001647">
    <property type="entry name" value="HTH_TetR"/>
</dbReference>
<proteinExistence type="predicted"/>
<dbReference type="Proteomes" id="UP001519887">
    <property type="component" value="Unassembled WGS sequence"/>
</dbReference>
<feature type="DNA-binding region" description="H-T-H motif" evidence="4">
    <location>
        <begin position="23"/>
        <end position="42"/>
    </location>
</feature>
<feature type="non-terminal residue" evidence="6">
    <location>
        <position position="190"/>
    </location>
</feature>
<dbReference type="Pfam" id="PF13305">
    <property type="entry name" value="TetR_C_33"/>
    <property type="match status" value="1"/>
</dbReference>
<gene>
    <name evidence="6" type="ORF">K0U00_18230</name>
</gene>